<evidence type="ECO:0000256" key="1">
    <source>
        <dbReference type="ARBA" id="ARBA00022617"/>
    </source>
</evidence>
<feature type="region of interest" description="Disordered" evidence="7">
    <location>
        <begin position="1"/>
        <end position="24"/>
    </location>
</feature>
<dbReference type="CDD" id="cd19165">
    <property type="entry name" value="HemeO"/>
    <property type="match status" value="1"/>
</dbReference>
<dbReference type="GO" id="GO:0006788">
    <property type="term" value="P:heme oxidation"/>
    <property type="evidence" value="ECO:0007669"/>
    <property type="project" value="UniProtKB-UniRule"/>
</dbReference>
<evidence type="ECO:0000256" key="7">
    <source>
        <dbReference type="SAM" id="MobiDB-lite"/>
    </source>
</evidence>
<proteinExistence type="inferred from homology"/>
<evidence type="ECO:0000256" key="8">
    <source>
        <dbReference type="SAM" id="Phobius"/>
    </source>
</evidence>
<dbReference type="PANTHER" id="PTHR10720:SF0">
    <property type="entry name" value="HEME OXYGENASE"/>
    <property type="match status" value="1"/>
</dbReference>
<feature type="binding site" description="axial binding residue" evidence="6">
    <location>
        <position position="46"/>
    </location>
    <ligand>
        <name>heme b</name>
        <dbReference type="ChEBI" id="CHEBI:60344"/>
    </ligand>
    <ligandPart>
        <name>Fe</name>
        <dbReference type="ChEBI" id="CHEBI:18248"/>
    </ligandPart>
</feature>
<dbReference type="Proteomes" id="UP000504633">
    <property type="component" value="Unplaced"/>
</dbReference>
<dbReference type="CTD" id="41407"/>
<feature type="compositionally biased region" description="Basic and acidic residues" evidence="7">
    <location>
        <begin position="11"/>
        <end position="24"/>
    </location>
</feature>
<dbReference type="OMA" id="FAFAFQM"/>
<dbReference type="EC" id="1.14.14.18" evidence="4"/>
<dbReference type="AlphaFoldDB" id="A0A6J1L0B4"/>
<dbReference type="GO" id="GO:0046872">
    <property type="term" value="F:metal ion binding"/>
    <property type="evidence" value="ECO:0007669"/>
    <property type="project" value="UniProtKB-UniRule"/>
</dbReference>
<comment type="similarity">
    <text evidence="4">Belongs to the heme oxygenase family.</text>
</comment>
<dbReference type="OrthoDB" id="652091at2759"/>
<evidence type="ECO:0000256" key="6">
    <source>
        <dbReference type="PIRSR" id="PIRSR000343-2"/>
    </source>
</evidence>
<feature type="binding site" evidence="5">
    <location>
        <position position="243"/>
    </location>
    <ligand>
        <name>heme b</name>
        <dbReference type="ChEBI" id="CHEBI:60344"/>
    </ligand>
</feature>
<gene>
    <name evidence="10" type="primary">LOC111592007</name>
</gene>
<dbReference type="InterPro" id="IPR016084">
    <property type="entry name" value="Haem_Oase-like_multi-hlx"/>
</dbReference>
<protein>
    <recommendedName>
        <fullName evidence="4">Heme oxygenase</fullName>
        <ecNumber evidence="4">1.14.14.18</ecNumber>
    </recommendedName>
</protein>
<reference evidence="10" key="1">
    <citation type="submission" date="2025-08" db="UniProtKB">
        <authorList>
            <consortium name="RefSeq"/>
        </authorList>
    </citation>
    <scope>IDENTIFICATION</scope>
    <source>
        <strain evidence="10">15085-1641.00</strain>
        <tissue evidence="10">Whole body</tissue>
    </source>
</reference>
<dbReference type="GO" id="GO:0004392">
    <property type="term" value="F:heme oxygenase (decyclizing) activity"/>
    <property type="evidence" value="ECO:0007669"/>
    <property type="project" value="UniProtKB-UniRule"/>
</dbReference>
<evidence type="ECO:0000256" key="2">
    <source>
        <dbReference type="ARBA" id="ARBA00022723"/>
    </source>
</evidence>
<keyword evidence="1 4" id="KW-0349">Heme</keyword>
<dbReference type="Gene3D" id="1.20.910.10">
    <property type="entry name" value="Heme oxygenase-like"/>
    <property type="match status" value="1"/>
</dbReference>
<dbReference type="RefSeq" id="XP_023159757.2">
    <property type="nucleotide sequence ID" value="XM_023303989.2"/>
</dbReference>
<name>A0A6J1L0B4_DROHY</name>
<dbReference type="PIRSF" id="PIRSF000343">
    <property type="entry name" value="Haem_Oase"/>
    <property type="match status" value="1"/>
</dbReference>
<evidence type="ECO:0000256" key="3">
    <source>
        <dbReference type="ARBA" id="ARBA00023004"/>
    </source>
</evidence>
<dbReference type="PANTHER" id="PTHR10720">
    <property type="entry name" value="HEME OXYGENASE"/>
    <property type="match status" value="1"/>
</dbReference>
<keyword evidence="8" id="KW-1133">Transmembrane helix</keyword>
<evidence type="ECO:0000256" key="4">
    <source>
        <dbReference type="PIRNR" id="PIRNR000343"/>
    </source>
</evidence>
<evidence type="ECO:0000313" key="9">
    <source>
        <dbReference type="Proteomes" id="UP000504633"/>
    </source>
</evidence>
<dbReference type="InterPro" id="IPR016053">
    <property type="entry name" value="Haem_Oase-like"/>
</dbReference>
<keyword evidence="8" id="KW-0472">Membrane</keyword>
<feature type="transmembrane region" description="Helical" evidence="8">
    <location>
        <begin position="290"/>
        <end position="308"/>
    </location>
</feature>
<comment type="catalytic activity">
    <reaction evidence="4">
        <text>heme b + 3 reduced [NADPH--hemoprotein reductase] + 3 O2 = biliverdin IXalpha + CO + Fe(2+) + 3 oxidized [NADPH--hemoprotein reductase] + 3 H2O + H(+)</text>
        <dbReference type="Rhea" id="RHEA:21764"/>
        <dbReference type="Rhea" id="RHEA-COMP:11964"/>
        <dbReference type="Rhea" id="RHEA-COMP:11965"/>
        <dbReference type="ChEBI" id="CHEBI:15377"/>
        <dbReference type="ChEBI" id="CHEBI:15378"/>
        <dbReference type="ChEBI" id="CHEBI:15379"/>
        <dbReference type="ChEBI" id="CHEBI:17245"/>
        <dbReference type="ChEBI" id="CHEBI:29033"/>
        <dbReference type="ChEBI" id="CHEBI:57618"/>
        <dbReference type="ChEBI" id="CHEBI:57991"/>
        <dbReference type="ChEBI" id="CHEBI:58210"/>
        <dbReference type="ChEBI" id="CHEBI:60344"/>
        <dbReference type="EC" id="1.14.14.18"/>
    </reaction>
</comment>
<keyword evidence="2 4" id="KW-0479">Metal-binding</keyword>
<dbReference type="SUPFAM" id="SSF48613">
    <property type="entry name" value="Heme oxygenase-like"/>
    <property type="match status" value="1"/>
</dbReference>
<keyword evidence="3 4" id="KW-0408">Iron</keyword>
<dbReference type="KEGG" id="dhe:111592007"/>
<keyword evidence="8" id="KW-0812">Transmembrane</keyword>
<evidence type="ECO:0000256" key="5">
    <source>
        <dbReference type="PIRSR" id="PIRSR000343-1"/>
    </source>
</evidence>
<evidence type="ECO:0000313" key="10">
    <source>
        <dbReference type="RefSeq" id="XP_023159757.2"/>
    </source>
</evidence>
<accession>A0A6J1L0B4</accession>
<organism evidence="9 10">
    <name type="scientific">Drosophila hydei</name>
    <name type="common">Fruit fly</name>
    <dbReference type="NCBI Taxonomy" id="7224"/>
    <lineage>
        <taxon>Eukaryota</taxon>
        <taxon>Metazoa</taxon>
        <taxon>Ecdysozoa</taxon>
        <taxon>Arthropoda</taxon>
        <taxon>Hexapoda</taxon>
        <taxon>Insecta</taxon>
        <taxon>Pterygota</taxon>
        <taxon>Neoptera</taxon>
        <taxon>Endopterygota</taxon>
        <taxon>Diptera</taxon>
        <taxon>Brachycera</taxon>
        <taxon>Muscomorpha</taxon>
        <taxon>Ephydroidea</taxon>
        <taxon>Drosophilidae</taxon>
        <taxon>Drosophila</taxon>
    </lineage>
</organism>
<keyword evidence="9" id="KW-1185">Reference proteome</keyword>
<dbReference type="InterPro" id="IPR002051">
    <property type="entry name" value="Haem_Oase"/>
</dbReference>
<feature type="binding site" evidence="5">
    <location>
        <position position="39"/>
    </location>
    <ligand>
        <name>heme b</name>
        <dbReference type="ChEBI" id="CHEBI:60344"/>
    </ligand>
</feature>
<sequence length="309" mass="35240">MSAETATLIPDVKDTGEKTESTDNKDEDYVDMTFTKEVRLATKDVHKLTDVLVNAKFAIALSDDEVWYDGLLVFYELYKFFETNLPERLIPKELHRASAFERDFAYFYGTDWKNSYEPRPAVKEYLAHLEQVAAKSEVLLFAFAFQMYMALMSGGQLLQKKRMIARKLWIFPTDSAEQEQQQKQAEEDAAEATAKAAATAADDGIADSDLRARPMPVQVTISQVGCEATYFPIRIATLKVKLRRIFNEVYGKLNEEERAEYIEESRNVFRMNIQLLRTVKGVNRANLKKLAIAVVFLTGIYVAIKLAVK</sequence>
<dbReference type="Pfam" id="PF01126">
    <property type="entry name" value="Heme_oxygenase"/>
    <property type="match status" value="1"/>
</dbReference>
<dbReference type="GeneID" id="111592007"/>
<dbReference type="PRINTS" id="PR00088">
    <property type="entry name" value="HAEMOXYGNASE"/>
</dbReference>